<dbReference type="EC" id="3.1.1.3" evidence="6"/>
<evidence type="ECO:0000256" key="16">
    <source>
        <dbReference type="ARBA" id="ARBA00023180"/>
    </source>
</evidence>
<keyword evidence="16" id="KW-0325">Glycoprotein</keyword>
<keyword evidence="19" id="KW-0732">Signal</keyword>
<keyword evidence="7" id="KW-0812">Transmembrane</keyword>
<evidence type="ECO:0000256" key="15">
    <source>
        <dbReference type="ARBA" id="ARBA00023136"/>
    </source>
</evidence>
<dbReference type="GO" id="GO:0034496">
    <property type="term" value="P:multivesicular body membrane disassembly"/>
    <property type="evidence" value="ECO:0007669"/>
    <property type="project" value="TreeGrafter"/>
</dbReference>
<dbReference type="Proteomes" id="UP000076842">
    <property type="component" value="Unassembled WGS sequence"/>
</dbReference>
<dbReference type="CDD" id="cd00519">
    <property type="entry name" value="Lipase_3"/>
    <property type="match status" value="1"/>
</dbReference>
<dbReference type="GO" id="GO:0046461">
    <property type="term" value="P:neutral lipid catabolic process"/>
    <property type="evidence" value="ECO:0007669"/>
    <property type="project" value="TreeGrafter"/>
</dbReference>
<dbReference type="InterPro" id="IPR029058">
    <property type="entry name" value="AB_hydrolase_fold"/>
</dbReference>
<dbReference type="InterPro" id="IPR050805">
    <property type="entry name" value="ATG15_Lipase"/>
</dbReference>
<evidence type="ECO:0000256" key="4">
    <source>
        <dbReference type="ARBA" id="ARBA00010701"/>
    </source>
</evidence>
<evidence type="ECO:0000256" key="11">
    <source>
        <dbReference type="ARBA" id="ARBA00022968"/>
    </source>
</evidence>
<keyword evidence="11" id="KW-0735">Signal-anchor</keyword>
<dbReference type="GO" id="GO:0034727">
    <property type="term" value="P:piecemeal microautophagy of the nucleus"/>
    <property type="evidence" value="ECO:0007669"/>
    <property type="project" value="TreeGrafter"/>
</dbReference>
<keyword evidence="22" id="KW-1185">Reference proteome</keyword>
<sequence length="427" mass="46969">MRLPALPAVLSSLLFAQPPQQPLAPTPPPPPPASVELAFAPTHAHASTFHPPSDGPITLFHHASLPASFSAPPRLRAVPKRIYRPRSLETYHAARRRSRLYGQSMDVPWEEDIVLAPDVSDRETLLEIAKMTSNAYSTPLDKEWYDLGERWNYSEPFGWEPDADGFRGHIFVSTDDPPTVVLSIKGTSLGIWDSGPTGKKDKLNDNLLFSCCCARVGRTWTPVCDCFSGGWKCDAGCLSEALREESLFYSLGTQLYNNLTYLYPDANVWVVGHSLGGSLAALIGLTFGVPVVSFEAPAERLASRRLHLPLPPADDHIVHIYHTADPIATGTCNGVSSLCGAAGYAMETKCHNGLVIRYNTVEDKGWGVDLRTHRISVVIEKVLSEDWEPGTPVPNASRQWEEECVDCYKWEFGDYKNVSGKAEGGCH</sequence>
<keyword evidence="9 21" id="KW-0378">Hydrolase</keyword>
<evidence type="ECO:0000256" key="1">
    <source>
        <dbReference type="ARBA" id="ARBA00001024"/>
    </source>
</evidence>
<keyword evidence="15" id="KW-0472">Membrane</keyword>
<evidence type="ECO:0000256" key="6">
    <source>
        <dbReference type="ARBA" id="ARBA00013279"/>
    </source>
</evidence>
<evidence type="ECO:0000256" key="8">
    <source>
        <dbReference type="ARBA" id="ARBA00022753"/>
    </source>
</evidence>
<evidence type="ECO:0000313" key="22">
    <source>
        <dbReference type="Proteomes" id="UP000076842"/>
    </source>
</evidence>
<dbReference type="Pfam" id="PF01764">
    <property type="entry name" value="Lipase_3"/>
    <property type="match status" value="1"/>
</dbReference>
<dbReference type="EMBL" id="KV423920">
    <property type="protein sequence ID" value="KZT61834.1"/>
    <property type="molecule type" value="Genomic_DNA"/>
</dbReference>
<feature type="signal peptide" evidence="19">
    <location>
        <begin position="1"/>
        <end position="16"/>
    </location>
</feature>
<keyword evidence="13" id="KW-0072">Autophagy</keyword>
<comment type="catalytic activity">
    <reaction evidence="1">
        <text>a triacylglycerol + H2O = a diacylglycerol + a fatty acid + H(+)</text>
        <dbReference type="Rhea" id="RHEA:12044"/>
        <dbReference type="ChEBI" id="CHEBI:15377"/>
        <dbReference type="ChEBI" id="CHEBI:15378"/>
        <dbReference type="ChEBI" id="CHEBI:17855"/>
        <dbReference type="ChEBI" id="CHEBI:18035"/>
        <dbReference type="ChEBI" id="CHEBI:28868"/>
        <dbReference type="EC" id="3.1.1.3"/>
    </reaction>
</comment>
<comment type="subcellular location">
    <subcellularLocation>
        <location evidence="3">Endosome</location>
        <location evidence="3">Multivesicular body membrane</location>
        <topology evidence="3">Single-pass type II membrane protein</topology>
    </subcellularLocation>
    <subcellularLocation>
        <location evidence="2">Prevacuolar compartment membrane</location>
        <topology evidence="2">Single-pass type II membrane protein</topology>
    </subcellularLocation>
</comment>
<dbReference type="OrthoDB" id="58570at2759"/>
<dbReference type="SUPFAM" id="SSF53474">
    <property type="entry name" value="alpha/beta-Hydrolases"/>
    <property type="match status" value="1"/>
</dbReference>
<comment type="similarity">
    <text evidence="4">Belongs to the AB hydrolase superfamily. Lipase family.</text>
</comment>
<evidence type="ECO:0000313" key="21">
    <source>
        <dbReference type="EMBL" id="KZT61834.1"/>
    </source>
</evidence>
<evidence type="ECO:0000256" key="10">
    <source>
        <dbReference type="ARBA" id="ARBA00022963"/>
    </source>
</evidence>
<keyword evidence="8" id="KW-0967">Endosome</keyword>
<evidence type="ECO:0000256" key="17">
    <source>
        <dbReference type="ARBA" id="ARBA00024663"/>
    </source>
</evidence>
<dbReference type="PANTHER" id="PTHR47175">
    <property type="entry name" value="LIPASE ATG15-RELATED"/>
    <property type="match status" value="1"/>
</dbReference>
<keyword evidence="12" id="KW-1133">Transmembrane helix</keyword>
<dbReference type="PANTHER" id="PTHR47175:SF2">
    <property type="entry name" value="LIPASE ATG15-RELATED"/>
    <property type="match status" value="1"/>
</dbReference>
<comment type="subunit">
    <text evidence="5">Binds to both phosphatidylinositol (PI) and phosphatidylinositol 3,5-bisphosphate (PIP2).</text>
</comment>
<evidence type="ECO:0000256" key="13">
    <source>
        <dbReference type="ARBA" id="ARBA00023006"/>
    </source>
</evidence>
<dbReference type="GO" id="GO:0005775">
    <property type="term" value="C:vacuolar lumen"/>
    <property type="evidence" value="ECO:0007669"/>
    <property type="project" value="TreeGrafter"/>
</dbReference>
<dbReference type="GO" id="GO:0004620">
    <property type="term" value="F:phospholipase activity"/>
    <property type="evidence" value="ECO:0007669"/>
    <property type="project" value="TreeGrafter"/>
</dbReference>
<feature type="domain" description="Fungal lipase-type" evidence="20">
    <location>
        <begin position="227"/>
        <end position="285"/>
    </location>
</feature>
<protein>
    <recommendedName>
        <fullName evidence="6">triacylglycerol lipase</fullName>
        <ecNumber evidence="6">3.1.1.3</ecNumber>
    </recommendedName>
    <alternativeName>
        <fullName evidence="18">Autophagy-related protein 15</fullName>
    </alternativeName>
</protein>
<accession>A0A165JH64</accession>
<comment type="function">
    <text evidence="17">Lipase which is essential for lysis of subvacuolar cytoplasm to vacuole targeted bodies and intravacuolar autophagic bodies. Involved in the lysis of intravacuolar multivesicular body (MVB) vesicles. The intravacuolar membrane disintegration by ATG15 is critical to life span extension.</text>
</comment>
<organism evidence="21 22">
    <name type="scientific">Calocera cornea HHB12733</name>
    <dbReference type="NCBI Taxonomy" id="1353952"/>
    <lineage>
        <taxon>Eukaryota</taxon>
        <taxon>Fungi</taxon>
        <taxon>Dikarya</taxon>
        <taxon>Basidiomycota</taxon>
        <taxon>Agaricomycotina</taxon>
        <taxon>Dacrymycetes</taxon>
        <taxon>Dacrymycetales</taxon>
        <taxon>Dacrymycetaceae</taxon>
        <taxon>Calocera</taxon>
    </lineage>
</organism>
<evidence type="ECO:0000256" key="3">
    <source>
        <dbReference type="ARBA" id="ARBA00004343"/>
    </source>
</evidence>
<evidence type="ECO:0000256" key="5">
    <source>
        <dbReference type="ARBA" id="ARBA00011137"/>
    </source>
</evidence>
<evidence type="ECO:0000256" key="9">
    <source>
        <dbReference type="ARBA" id="ARBA00022801"/>
    </source>
</evidence>
<evidence type="ECO:0000256" key="7">
    <source>
        <dbReference type="ARBA" id="ARBA00022692"/>
    </source>
</evidence>
<dbReference type="STRING" id="1353952.A0A165JH64"/>
<gene>
    <name evidence="21" type="ORF">CALCODRAFT_490746</name>
</gene>
<evidence type="ECO:0000256" key="12">
    <source>
        <dbReference type="ARBA" id="ARBA00022989"/>
    </source>
</evidence>
<feature type="chain" id="PRO_5007860079" description="triacylglycerol lipase" evidence="19">
    <location>
        <begin position="17"/>
        <end position="427"/>
    </location>
</feature>
<proteinExistence type="inferred from homology"/>
<dbReference type="Gene3D" id="3.40.50.1820">
    <property type="entry name" value="alpha/beta hydrolase"/>
    <property type="match status" value="1"/>
</dbReference>
<dbReference type="FunCoup" id="A0A165JH64">
    <property type="interactions" value="61"/>
</dbReference>
<dbReference type="GO" id="GO:0004806">
    <property type="term" value="F:triacylglycerol lipase activity"/>
    <property type="evidence" value="ECO:0007669"/>
    <property type="project" value="UniProtKB-EC"/>
</dbReference>
<dbReference type="InterPro" id="IPR002921">
    <property type="entry name" value="Fungal_lipase-type"/>
</dbReference>
<keyword evidence="10" id="KW-0442">Lipid degradation</keyword>
<dbReference type="GO" id="GO:0032585">
    <property type="term" value="C:multivesicular body membrane"/>
    <property type="evidence" value="ECO:0007669"/>
    <property type="project" value="UniProtKB-SubCell"/>
</dbReference>
<reference evidence="21 22" key="1">
    <citation type="journal article" date="2016" name="Mol. Biol. Evol.">
        <title>Comparative Genomics of Early-Diverging Mushroom-Forming Fungi Provides Insights into the Origins of Lignocellulose Decay Capabilities.</title>
        <authorList>
            <person name="Nagy L.G."/>
            <person name="Riley R."/>
            <person name="Tritt A."/>
            <person name="Adam C."/>
            <person name="Daum C."/>
            <person name="Floudas D."/>
            <person name="Sun H."/>
            <person name="Yadav J.S."/>
            <person name="Pangilinan J."/>
            <person name="Larsson K.H."/>
            <person name="Matsuura K."/>
            <person name="Barry K."/>
            <person name="Labutti K."/>
            <person name="Kuo R."/>
            <person name="Ohm R.A."/>
            <person name="Bhattacharya S.S."/>
            <person name="Shirouzu T."/>
            <person name="Yoshinaga Y."/>
            <person name="Martin F.M."/>
            <person name="Grigoriev I.V."/>
            <person name="Hibbett D.S."/>
        </authorList>
    </citation>
    <scope>NUCLEOTIDE SEQUENCE [LARGE SCALE GENOMIC DNA]</scope>
    <source>
        <strain evidence="21 22">HHB12733</strain>
    </source>
</reference>
<evidence type="ECO:0000256" key="2">
    <source>
        <dbReference type="ARBA" id="ARBA00004270"/>
    </source>
</evidence>
<keyword evidence="14" id="KW-0443">Lipid metabolism</keyword>
<dbReference type="GO" id="GO:0006660">
    <property type="term" value="P:phosphatidylserine catabolic process"/>
    <property type="evidence" value="ECO:0007669"/>
    <property type="project" value="TreeGrafter"/>
</dbReference>
<dbReference type="AlphaFoldDB" id="A0A165JH64"/>
<dbReference type="InParanoid" id="A0A165JH64"/>
<evidence type="ECO:0000256" key="14">
    <source>
        <dbReference type="ARBA" id="ARBA00023098"/>
    </source>
</evidence>
<name>A0A165JH64_9BASI</name>
<evidence type="ECO:0000256" key="19">
    <source>
        <dbReference type="SAM" id="SignalP"/>
    </source>
</evidence>
<evidence type="ECO:0000259" key="20">
    <source>
        <dbReference type="Pfam" id="PF01764"/>
    </source>
</evidence>
<evidence type="ECO:0000256" key="18">
    <source>
        <dbReference type="ARBA" id="ARBA00029828"/>
    </source>
</evidence>